<reference evidence="11" key="2">
    <citation type="journal article" date="2023" name="Commun. Biol.">
        <title>Intrasexual cuticular hydrocarbon dimorphism in a wasp sheds light on hydrocarbon biosynthesis genes in Hymenoptera.</title>
        <authorList>
            <person name="Moris V.C."/>
            <person name="Podsiadlowski L."/>
            <person name="Martin S."/>
            <person name="Oeyen J.P."/>
            <person name="Donath A."/>
            <person name="Petersen M."/>
            <person name="Wilbrandt J."/>
            <person name="Misof B."/>
            <person name="Liedtke D."/>
            <person name="Thamm M."/>
            <person name="Scheiner R."/>
            <person name="Schmitt T."/>
            <person name="Niehuis O."/>
        </authorList>
    </citation>
    <scope>NUCLEOTIDE SEQUENCE</scope>
    <source>
        <strain evidence="11">GBR_01_08_01A</strain>
    </source>
</reference>
<feature type="transmembrane region" description="Helical" evidence="9">
    <location>
        <begin position="496"/>
        <end position="515"/>
    </location>
</feature>
<dbReference type="Pfam" id="PF00083">
    <property type="entry name" value="Sugar_tr"/>
    <property type="match status" value="1"/>
</dbReference>
<keyword evidence="5 9" id="KW-0472">Membrane</keyword>
<evidence type="ECO:0000256" key="8">
    <source>
        <dbReference type="SAM" id="Coils"/>
    </source>
</evidence>
<feature type="transmembrane region" description="Helical" evidence="9">
    <location>
        <begin position="315"/>
        <end position="336"/>
    </location>
</feature>
<dbReference type="PRINTS" id="PR00171">
    <property type="entry name" value="SUGRTRNSPORT"/>
</dbReference>
<feature type="transmembrane region" description="Helical" evidence="9">
    <location>
        <begin position="457"/>
        <end position="480"/>
    </location>
</feature>
<evidence type="ECO:0000256" key="5">
    <source>
        <dbReference type="ARBA" id="ARBA00023136"/>
    </source>
</evidence>
<feature type="transmembrane region" description="Helical" evidence="9">
    <location>
        <begin position="522"/>
        <end position="545"/>
    </location>
</feature>
<dbReference type="InterPro" id="IPR020846">
    <property type="entry name" value="MFS_dom"/>
</dbReference>
<evidence type="ECO:0000256" key="3">
    <source>
        <dbReference type="ARBA" id="ARBA00022692"/>
    </source>
</evidence>
<evidence type="ECO:0000256" key="7">
    <source>
        <dbReference type="ARBA" id="ARBA00024348"/>
    </source>
</evidence>
<evidence type="ECO:0000256" key="4">
    <source>
        <dbReference type="ARBA" id="ARBA00022989"/>
    </source>
</evidence>
<feature type="transmembrane region" description="Helical" evidence="9">
    <location>
        <begin position="373"/>
        <end position="393"/>
    </location>
</feature>
<evidence type="ECO:0000313" key="11">
    <source>
        <dbReference type="EMBL" id="KAK2587151.1"/>
    </source>
</evidence>
<dbReference type="CDD" id="cd17358">
    <property type="entry name" value="MFS_GLUT6_8_Class3_like"/>
    <property type="match status" value="1"/>
</dbReference>
<dbReference type="PANTHER" id="PTHR48021:SF47">
    <property type="entry name" value="GH17672P"/>
    <property type="match status" value="1"/>
</dbReference>
<evidence type="ECO:0000313" key="12">
    <source>
        <dbReference type="Proteomes" id="UP001258017"/>
    </source>
</evidence>
<protein>
    <recommendedName>
        <fullName evidence="10">Major facilitator superfamily (MFS) profile domain-containing protein</fullName>
    </recommendedName>
</protein>
<dbReference type="InterPro" id="IPR036259">
    <property type="entry name" value="MFS_trans_sf"/>
</dbReference>
<gene>
    <name evidence="11" type="ORF">KPH14_002909</name>
</gene>
<dbReference type="NCBIfam" id="TIGR00879">
    <property type="entry name" value="SP"/>
    <property type="match status" value="1"/>
</dbReference>
<comment type="subcellular location">
    <subcellularLocation>
        <location evidence="1">Cell membrane</location>
        <topology evidence="1">Multi-pass membrane protein</topology>
    </subcellularLocation>
</comment>
<dbReference type="AlphaFoldDB" id="A0AAD9RXQ6"/>
<dbReference type="InterPro" id="IPR044775">
    <property type="entry name" value="MFS_ERD6/Tret1-like"/>
</dbReference>
<accession>A0AAD9RXQ6</accession>
<feature type="transmembrane region" description="Helical" evidence="9">
    <location>
        <begin position="44"/>
        <end position="61"/>
    </location>
</feature>
<dbReference type="Proteomes" id="UP001258017">
    <property type="component" value="Unassembled WGS sequence"/>
</dbReference>
<feature type="coiled-coil region" evidence="8">
    <location>
        <begin position="417"/>
        <end position="444"/>
    </location>
</feature>
<dbReference type="GO" id="GO:0051119">
    <property type="term" value="F:sugar transmembrane transporter activity"/>
    <property type="evidence" value="ECO:0007669"/>
    <property type="project" value="InterPro"/>
</dbReference>
<dbReference type="GO" id="GO:0005886">
    <property type="term" value="C:plasma membrane"/>
    <property type="evidence" value="ECO:0007669"/>
    <property type="project" value="UniProtKB-SubCell"/>
</dbReference>
<evidence type="ECO:0000259" key="10">
    <source>
        <dbReference type="PROSITE" id="PS50850"/>
    </source>
</evidence>
<sequence>MRGSRMQQEIRNIPFRYSVRYRWKISPYFLMGNTYYVMKIPPCWIIAFLTSTILIIVDIAGERCDLISNLFEYLIARAIDSRTKFIPVARLHEIDFGGEKERKVEVEEEEEGRGLFLRAVVASAPSGLSANERPTRSVHRIGVAPVERRRKRNERGCPLPTSSSSAVYETTTLDTEFLVEQSNDIKKRAIATLGGVTPKYSALDMAEKGSTKLQYIAAAAANLSVLATGAMLGWTSPSLPKLSEKSDDSPLSVKISKEEESWIAALVAIGAAVGSFVAGYAAERFGRKRSLLFCVVPYTIGWALIATASAVAQFYVARLIFGFALSFVFTIVPMYCGEIAEISIRGALGSFLQLFITIGLLYAYVIGPYVTYTVFWIVCSVLPVVFFICFLIMPESPYYLISKGNREEAVAALAKLRSKSEAAVQKEADEMQAAAEEAMKAQTKISDLFTVKANFKALLFTSLLVSFQQLTGINVVLFYMQNIFKDAGSSQQPHEATMIVGAVQVVASFVTPFIVDRLGRRLLLVVSGIGEIVTLGALGLCFYLRDVLHEDVSGISWLPVVSLVIFIATYCIGWGPLPWAVMGEMFAPDVKSKASGITVCMCWLLAFFIIKFSSNITEAFGDYTTYWMFAAFCLLSVLFTVFILPETKGKSLQQIQDELNGVNPSVSEFGDLAPIKK</sequence>
<feature type="transmembrane region" description="Helical" evidence="9">
    <location>
        <begin position="594"/>
        <end position="614"/>
    </location>
</feature>
<comment type="similarity">
    <text evidence="7">Belongs to the major facilitator superfamily. Sugar transporter (TC 2.A.1.1) family. Trehalose transporter subfamily.</text>
</comment>
<comment type="caution">
    <text evidence="11">The sequence shown here is derived from an EMBL/GenBank/DDBJ whole genome shotgun (WGS) entry which is preliminary data.</text>
</comment>
<dbReference type="PROSITE" id="PS50850">
    <property type="entry name" value="MFS"/>
    <property type="match status" value="1"/>
</dbReference>
<feature type="transmembrane region" description="Helical" evidence="9">
    <location>
        <begin position="557"/>
        <end position="582"/>
    </location>
</feature>
<dbReference type="SUPFAM" id="SSF103473">
    <property type="entry name" value="MFS general substrate transporter"/>
    <property type="match status" value="1"/>
</dbReference>
<dbReference type="InterPro" id="IPR005828">
    <property type="entry name" value="MFS_sugar_transport-like"/>
</dbReference>
<keyword evidence="3 9" id="KW-0812">Transmembrane</keyword>
<dbReference type="EMBL" id="JAIFRP010000007">
    <property type="protein sequence ID" value="KAK2587151.1"/>
    <property type="molecule type" value="Genomic_DNA"/>
</dbReference>
<feature type="transmembrane region" description="Helical" evidence="9">
    <location>
        <begin position="215"/>
        <end position="234"/>
    </location>
</feature>
<dbReference type="PANTHER" id="PTHR48021">
    <property type="match status" value="1"/>
</dbReference>
<dbReference type="FunFam" id="1.20.1250.20:FF:000055">
    <property type="entry name" value="Facilitated trehalose transporter Tret1-2 homolog"/>
    <property type="match status" value="1"/>
</dbReference>
<evidence type="ECO:0000256" key="6">
    <source>
        <dbReference type="ARBA" id="ARBA00023180"/>
    </source>
</evidence>
<evidence type="ECO:0000256" key="2">
    <source>
        <dbReference type="ARBA" id="ARBA00022475"/>
    </source>
</evidence>
<keyword evidence="8" id="KW-0175">Coiled coil</keyword>
<name>A0AAD9RXQ6_9HYME</name>
<keyword evidence="6" id="KW-0325">Glycoprotein</keyword>
<feature type="domain" description="Major facilitator superfamily (MFS) profile" evidence="10">
    <location>
        <begin position="213"/>
        <end position="648"/>
    </location>
</feature>
<evidence type="ECO:0000256" key="9">
    <source>
        <dbReference type="SAM" id="Phobius"/>
    </source>
</evidence>
<evidence type="ECO:0000256" key="1">
    <source>
        <dbReference type="ARBA" id="ARBA00004651"/>
    </source>
</evidence>
<dbReference type="InterPro" id="IPR050549">
    <property type="entry name" value="MFS_Trehalose_Transporter"/>
</dbReference>
<feature type="transmembrane region" description="Helical" evidence="9">
    <location>
        <begin position="262"/>
        <end position="282"/>
    </location>
</feature>
<proteinExistence type="inferred from homology"/>
<feature type="transmembrane region" description="Helical" evidence="9">
    <location>
        <begin position="626"/>
        <end position="644"/>
    </location>
</feature>
<keyword evidence="12" id="KW-1185">Reference proteome</keyword>
<feature type="transmembrane region" description="Helical" evidence="9">
    <location>
        <begin position="291"/>
        <end position="309"/>
    </location>
</feature>
<organism evidence="11 12">
    <name type="scientific">Odynerus spinipes</name>
    <dbReference type="NCBI Taxonomy" id="1348599"/>
    <lineage>
        <taxon>Eukaryota</taxon>
        <taxon>Metazoa</taxon>
        <taxon>Ecdysozoa</taxon>
        <taxon>Arthropoda</taxon>
        <taxon>Hexapoda</taxon>
        <taxon>Insecta</taxon>
        <taxon>Pterygota</taxon>
        <taxon>Neoptera</taxon>
        <taxon>Endopterygota</taxon>
        <taxon>Hymenoptera</taxon>
        <taxon>Apocrita</taxon>
        <taxon>Aculeata</taxon>
        <taxon>Vespoidea</taxon>
        <taxon>Vespidae</taxon>
        <taxon>Eumeninae</taxon>
        <taxon>Odynerus</taxon>
    </lineage>
</organism>
<keyword evidence="2" id="KW-1003">Cell membrane</keyword>
<dbReference type="InterPro" id="IPR003663">
    <property type="entry name" value="Sugar/inositol_transpt"/>
</dbReference>
<dbReference type="Gene3D" id="1.20.1250.20">
    <property type="entry name" value="MFS general substrate transporter like domains"/>
    <property type="match status" value="1"/>
</dbReference>
<reference evidence="11" key="1">
    <citation type="submission" date="2021-08" db="EMBL/GenBank/DDBJ databases">
        <authorList>
            <person name="Misof B."/>
            <person name="Oliver O."/>
            <person name="Podsiadlowski L."/>
            <person name="Donath A."/>
            <person name="Peters R."/>
            <person name="Mayer C."/>
            <person name="Rust J."/>
            <person name="Gunkel S."/>
            <person name="Lesny P."/>
            <person name="Martin S."/>
            <person name="Oeyen J.P."/>
            <person name="Petersen M."/>
            <person name="Panagiotis P."/>
            <person name="Wilbrandt J."/>
            <person name="Tanja T."/>
        </authorList>
    </citation>
    <scope>NUCLEOTIDE SEQUENCE</scope>
    <source>
        <strain evidence="11">GBR_01_08_01A</strain>
        <tissue evidence="11">Thorax + abdomen</tissue>
    </source>
</reference>
<feature type="transmembrane region" description="Helical" evidence="9">
    <location>
        <begin position="348"/>
        <end position="367"/>
    </location>
</feature>
<keyword evidence="4 9" id="KW-1133">Transmembrane helix</keyword>